<sequence length="436" mass="48695">MKLLRFPKRFSMGGLYIAPKSQPETWELLTKPQGLIVNPDNQPINWQWLDEASGDIMIEEPEANKLQLKVSPSAAGSLSPLENLQADSLHVLDMSRSQVMDLGLTHISHLQSVRVLELAYTPITDAGLGFIARLKDLESLGLTATNITSDGLTYLAPLTELKELWLNGTDCGDDAVESLLGFSELMLLGLSGTSITDTGLQKLAGLKNLIRLYLFNTDVSEQAIDSLRKANPQLRVKWKRQGPSRPEFTLADWVDLSVAEEKKDPTESFASESKALPTLQNPTKELSEVEFWDIIDLLNWDEEGNDDAVMEPAVNFLSLKSEKQICAFQEILTNKLYEIDGEAFAREIGKDSFQGQDKYFSREWFLAARCCAVANGQVFYEEIVEEPAMMPKDLGFAALSSLAPRAYRKKTGKDFTYLPCKSQQSMSNLDLWPSLN</sequence>
<gene>
    <name evidence="2" type="ORF">J0M35_19995</name>
</gene>
<feature type="domain" description="DUF4240" evidence="1">
    <location>
        <begin position="288"/>
        <end position="408"/>
    </location>
</feature>
<dbReference type="SUPFAM" id="SSF52047">
    <property type="entry name" value="RNI-like"/>
    <property type="match status" value="1"/>
</dbReference>
<evidence type="ECO:0000259" key="1">
    <source>
        <dbReference type="Pfam" id="PF14024"/>
    </source>
</evidence>
<dbReference type="InterPro" id="IPR032675">
    <property type="entry name" value="LRR_dom_sf"/>
</dbReference>
<comment type="caution">
    <text evidence="2">The sequence shown here is derived from an EMBL/GenBank/DDBJ whole genome shotgun (WGS) entry which is preliminary data.</text>
</comment>
<protein>
    <submittedName>
        <fullName evidence="2">DUF4240 domain-containing protein</fullName>
    </submittedName>
</protein>
<dbReference type="GO" id="GO:0031146">
    <property type="term" value="P:SCF-dependent proteasomal ubiquitin-dependent protein catabolic process"/>
    <property type="evidence" value="ECO:0007669"/>
    <property type="project" value="TreeGrafter"/>
</dbReference>
<dbReference type="AlphaFoldDB" id="A0A8J7TPB1"/>
<dbReference type="Proteomes" id="UP000664277">
    <property type="component" value="Unassembled WGS sequence"/>
</dbReference>
<dbReference type="GO" id="GO:0019005">
    <property type="term" value="C:SCF ubiquitin ligase complex"/>
    <property type="evidence" value="ECO:0007669"/>
    <property type="project" value="TreeGrafter"/>
</dbReference>
<evidence type="ECO:0000313" key="2">
    <source>
        <dbReference type="EMBL" id="MBN8662660.1"/>
    </source>
</evidence>
<dbReference type="InterPro" id="IPR025334">
    <property type="entry name" value="DUF4240"/>
</dbReference>
<reference evidence="2" key="1">
    <citation type="submission" date="2021-02" db="EMBL/GenBank/DDBJ databases">
        <title>Genome-Resolved Metagenomics of a Microbial Community Performing Photosynthetic Biological Nutrient Removal.</title>
        <authorList>
            <person name="Mcdaniel E.A."/>
        </authorList>
    </citation>
    <scope>NUCLEOTIDE SEQUENCE</scope>
    <source>
        <strain evidence="2">UWPOB_OBS1</strain>
    </source>
</reference>
<name>A0A8J7TPB1_9BACT</name>
<evidence type="ECO:0000313" key="3">
    <source>
        <dbReference type="Proteomes" id="UP000664277"/>
    </source>
</evidence>
<dbReference type="Gene3D" id="3.80.10.10">
    <property type="entry name" value="Ribonuclease Inhibitor"/>
    <property type="match status" value="1"/>
</dbReference>
<dbReference type="Pfam" id="PF14024">
    <property type="entry name" value="DUF4240"/>
    <property type="match status" value="1"/>
</dbReference>
<proteinExistence type="predicted"/>
<accession>A0A8J7TPB1</accession>
<dbReference type="PANTHER" id="PTHR13318">
    <property type="entry name" value="PARTNER OF PAIRED, ISOFORM B-RELATED"/>
    <property type="match status" value="1"/>
</dbReference>
<dbReference type="EMBL" id="JAFLCK010000047">
    <property type="protein sequence ID" value="MBN8662660.1"/>
    <property type="molecule type" value="Genomic_DNA"/>
</dbReference>
<organism evidence="2 3">
    <name type="scientific">Candidatus Obscuribacter phosphatis</name>
    <dbReference type="NCBI Taxonomy" id="1906157"/>
    <lineage>
        <taxon>Bacteria</taxon>
        <taxon>Bacillati</taxon>
        <taxon>Candidatus Melainabacteria</taxon>
        <taxon>Candidatus Obscuribacterales</taxon>
        <taxon>Candidatus Obscuribacteraceae</taxon>
        <taxon>Candidatus Obscuribacter</taxon>
    </lineage>
</organism>